<evidence type="ECO:0000256" key="8">
    <source>
        <dbReference type="SAM" id="MobiDB-lite"/>
    </source>
</evidence>
<sequence length="817" mass="89621">MDADFATDWPGLEDGYPGYPTKIKTTTLDKLVNLPVDLARLPGAKKAQKQKRHSLQGGLPPGKNMHADGQAGKSEQQPDNKTALQEQASDAQGPGQQQQQHSPSQPRKAKKQKADASTVSFLASSDNEQADKQQDGMQQKKVGLPHVAGGTPAPPGSTGATVDEPVRKKNKKEQAALSKKQQAAEPQVEGQQQQQQEQQQQQHQQRALLTPKATKAQTKAADSLSPGVLVPRPSTLSEGTNVRSPVASIGVADKLSTSRPSKPSSSKKPPEKQQQQQQQQQTVNGEGKGHMTANHEGEQERSGKGKKQKQQQQQQQQQLNGEEKEQMAAKHDGRREGIGKGRKRKQAEEQQQQQQQQGEAMNGEEKEQMAAKHDEKYEGIGKGKKRKQAEEQQQQQQIMRSKEGTVSSSKEKKKQQAPEAAKLGSGKAQPLQTAGDLGKSNSAEGGGSGGAGGSLFDKMRARLSGGRFRSLNEQLYMCKGDEALRLMQSDPSLFAQYHGGFQQQTEAVEFLNAKPPNLVVADFGCGDGRLAPRVKQVGKRHTFDLVPLAQFVCRSWNASEKVPRPRVPEMLLQLLPSTMQETHSLGKTHSFDLVSSAPHVVACNMASVPLDSASVDVAVFSLALMGTDYGAFLTEAARVLRHKGWLWIAENRTGYTSHRERLPHNMKPAVERRSTSMDMAVFSLALMGTEYGTFLAEAARLLRHKGWLWVAEALMGTDFRDFLTEAVPKLRHKGWLWVAEVRSRFTQEPDEEKDVGKANSQHLQPFLKCLARLGFTLQHSKDEVSSWNCERLSVHGEAGWVPGSICVVVGEVSEWAG</sequence>
<feature type="compositionally biased region" description="Polar residues" evidence="8">
    <location>
        <begin position="73"/>
        <end position="86"/>
    </location>
</feature>
<feature type="compositionally biased region" description="Low complexity" evidence="8">
    <location>
        <begin position="349"/>
        <end position="360"/>
    </location>
</feature>
<reference evidence="9" key="1">
    <citation type="submission" date="2017-08" db="EMBL/GenBank/DDBJ databases">
        <authorList>
            <person name="Polle J.E."/>
            <person name="Barry K."/>
            <person name="Cushman J."/>
            <person name="Schmutz J."/>
            <person name="Tran D."/>
            <person name="Hathwaick L.T."/>
            <person name="Yim W.C."/>
            <person name="Jenkins J."/>
            <person name="Mckie-Krisberg Z.M."/>
            <person name="Prochnik S."/>
            <person name="Lindquist E."/>
            <person name="Dockter R.B."/>
            <person name="Adam C."/>
            <person name="Molina H."/>
            <person name="Bunkerborg J."/>
            <person name="Jin E."/>
            <person name="Buchheim M."/>
            <person name="Magnuson J."/>
        </authorList>
    </citation>
    <scope>NUCLEOTIDE SEQUENCE</scope>
    <source>
        <strain evidence="9">CCAP 19/18</strain>
    </source>
</reference>
<dbReference type="Gene3D" id="3.40.50.150">
    <property type="entry name" value="Vaccinia Virus protein VP39"/>
    <property type="match status" value="2"/>
</dbReference>
<keyword evidence="5" id="KW-0808">Transferase</keyword>
<comment type="caution">
    <text evidence="9">The sequence shown here is derived from an EMBL/GenBank/DDBJ whole genome shotgun (WGS) entry which is preliminary data.</text>
</comment>
<feature type="compositionally biased region" description="Low complexity" evidence="8">
    <location>
        <begin position="87"/>
        <end position="106"/>
    </location>
</feature>
<dbReference type="InterPro" id="IPR042036">
    <property type="entry name" value="RRP8_N"/>
</dbReference>
<dbReference type="Pfam" id="PF05148">
    <property type="entry name" value="Methyltransf_8"/>
    <property type="match status" value="3"/>
</dbReference>
<dbReference type="InterPro" id="IPR029063">
    <property type="entry name" value="SAM-dependent_MTases_sf"/>
</dbReference>
<feature type="region of interest" description="Disordered" evidence="8">
    <location>
        <begin position="42"/>
        <end position="454"/>
    </location>
</feature>
<evidence type="ECO:0000313" key="10">
    <source>
        <dbReference type="Proteomes" id="UP000815325"/>
    </source>
</evidence>
<protein>
    <submittedName>
        <fullName evidence="9">Methyltransferase-domain-containing protein</fullName>
    </submittedName>
</protein>
<dbReference type="Proteomes" id="UP000815325">
    <property type="component" value="Unassembled WGS sequence"/>
</dbReference>
<evidence type="ECO:0000256" key="3">
    <source>
        <dbReference type="ARBA" id="ARBA00022552"/>
    </source>
</evidence>
<feature type="compositionally biased region" description="Low complexity" evidence="8">
    <location>
        <begin position="181"/>
        <end position="221"/>
    </location>
</feature>
<dbReference type="PANTHER" id="PTHR12787:SF0">
    <property type="entry name" value="RIBOSOMAL RNA-PROCESSING PROTEIN 8"/>
    <property type="match status" value="1"/>
</dbReference>
<feature type="compositionally biased region" description="Low complexity" evidence="8">
    <location>
        <begin position="260"/>
        <end position="281"/>
    </location>
</feature>
<comment type="subcellular location">
    <subcellularLocation>
        <location evidence="1">Nucleus</location>
        <location evidence="1">Nucleolus</location>
    </subcellularLocation>
</comment>
<dbReference type="GO" id="GO:0032259">
    <property type="term" value="P:methylation"/>
    <property type="evidence" value="ECO:0007669"/>
    <property type="project" value="UniProtKB-KW"/>
</dbReference>
<dbReference type="PANTHER" id="PTHR12787">
    <property type="entry name" value="RIBOSOMAL RNA-PROCESSING PROTEIN 8"/>
    <property type="match status" value="1"/>
</dbReference>
<keyword evidence="6" id="KW-0949">S-adenosyl-L-methionine</keyword>
<dbReference type="EMBL" id="MU069668">
    <property type="protein sequence ID" value="KAF5836255.1"/>
    <property type="molecule type" value="Genomic_DNA"/>
</dbReference>
<feature type="compositionally biased region" description="Low complexity" evidence="8">
    <location>
        <begin position="310"/>
        <end position="320"/>
    </location>
</feature>
<feature type="compositionally biased region" description="Basic and acidic residues" evidence="8">
    <location>
        <begin position="321"/>
        <end position="339"/>
    </location>
</feature>
<keyword evidence="3" id="KW-0698">rRNA processing</keyword>
<evidence type="ECO:0000256" key="5">
    <source>
        <dbReference type="ARBA" id="ARBA00022679"/>
    </source>
</evidence>
<dbReference type="SUPFAM" id="SSF53335">
    <property type="entry name" value="S-adenosyl-L-methionine-dependent methyltransferases"/>
    <property type="match status" value="1"/>
</dbReference>
<dbReference type="InterPro" id="IPR007823">
    <property type="entry name" value="RRP8"/>
</dbReference>
<keyword evidence="7" id="KW-0539">Nucleus</keyword>
<evidence type="ECO:0000313" key="9">
    <source>
        <dbReference type="EMBL" id="KAF5836255.1"/>
    </source>
</evidence>
<evidence type="ECO:0000256" key="7">
    <source>
        <dbReference type="ARBA" id="ARBA00023242"/>
    </source>
</evidence>
<feature type="compositionally biased region" description="Gly residues" evidence="8">
    <location>
        <begin position="444"/>
        <end position="453"/>
    </location>
</feature>
<feature type="compositionally biased region" description="Polar residues" evidence="8">
    <location>
        <begin position="234"/>
        <end position="243"/>
    </location>
</feature>
<proteinExistence type="inferred from homology"/>
<feature type="compositionally biased region" description="Polar residues" evidence="8">
    <location>
        <begin position="115"/>
        <end position="127"/>
    </location>
</feature>
<feature type="region of interest" description="Disordered" evidence="8">
    <location>
        <begin position="1"/>
        <end position="21"/>
    </location>
</feature>
<feature type="compositionally biased region" description="Basic and acidic residues" evidence="8">
    <location>
        <begin position="363"/>
        <end position="381"/>
    </location>
</feature>
<feature type="compositionally biased region" description="Basic and acidic residues" evidence="8">
    <location>
        <begin position="287"/>
        <end position="303"/>
    </location>
</feature>
<dbReference type="GO" id="GO:0008168">
    <property type="term" value="F:methyltransferase activity"/>
    <property type="evidence" value="ECO:0007669"/>
    <property type="project" value="UniProtKB-KW"/>
</dbReference>
<evidence type="ECO:0000256" key="1">
    <source>
        <dbReference type="ARBA" id="ARBA00004604"/>
    </source>
</evidence>
<evidence type="ECO:0000256" key="6">
    <source>
        <dbReference type="ARBA" id="ARBA00022691"/>
    </source>
</evidence>
<organism evidence="9 10">
    <name type="scientific">Dunaliella salina</name>
    <name type="common">Green alga</name>
    <name type="synonym">Protococcus salinus</name>
    <dbReference type="NCBI Taxonomy" id="3046"/>
    <lineage>
        <taxon>Eukaryota</taxon>
        <taxon>Viridiplantae</taxon>
        <taxon>Chlorophyta</taxon>
        <taxon>core chlorophytes</taxon>
        <taxon>Chlorophyceae</taxon>
        <taxon>CS clade</taxon>
        <taxon>Chlamydomonadales</taxon>
        <taxon>Dunaliellaceae</taxon>
        <taxon>Dunaliella</taxon>
    </lineage>
</organism>
<evidence type="ECO:0000256" key="4">
    <source>
        <dbReference type="ARBA" id="ARBA00022603"/>
    </source>
</evidence>
<evidence type="ECO:0000256" key="2">
    <source>
        <dbReference type="ARBA" id="ARBA00006301"/>
    </source>
</evidence>
<dbReference type="Gene3D" id="1.10.10.2150">
    <property type="entry name" value="Ribosomal RNA-processing protein 8, N-terminal domain"/>
    <property type="match status" value="1"/>
</dbReference>
<gene>
    <name evidence="9" type="ORF">DUNSADRAFT_6206</name>
</gene>
<accession>A0ABQ7GNS0</accession>
<comment type="similarity">
    <text evidence="2">Belongs to the methyltransferase superfamily. RRP8 family.</text>
</comment>
<feature type="compositionally biased region" description="Low complexity" evidence="8">
    <location>
        <begin position="148"/>
        <end position="161"/>
    </location>
</feature>
<keyword evidence="4 9" id="KW-0489">Methyltransferase</keyword>
<name>A0ABQ7GNS0_DUNSA</name>
<keyword evidence="10" id="KW-1185">Reference proteome</keyword>